<comment type="catalytic activity">
    <reaction evidence="3">
        <text>2 GTP = 3',3'-c-di-GMP + 2 diphosphate</text>
        <dbReference type="Rhea" id="RHEA:24898"/>
        <dbReference type="ChEBI" id="CHEBI:33019"/>
        <dbReference type="ChEBI" id="CHEBI:37565"/>
        <dbReference type="ChEBI" id="CHEBI:58805"/>
        <dbReference type="EC" id="2.7.7.65"/>
    </reaction>
</comment>
<feature type="transmembrane region" description="Helical" evidence="4">
    <location>
        <begin position="188"/>
        <end position="217"/>
    </location>
</feature>
<feature type="transmembrane region" description="Helical" evidence="4">
    <location>
        <begin position="32"/>
        <end position="49"/>
    </location>
</feature>
<keyword evidence="4" id="KW-0812">Transmembrane</keyword>
<evidence type="ECO:0000256" key="2">
    <source>
        <dbReference type="ARBA" id="ARBA00012528"/>
    </source>
</evidence>
<keyword evidence="4" id="KW-0472">Membrane</keyword>
<dbReference type="Pfam" id="PF00990">
    <property type="entry name" value="GGDEF"/>
    <property type="match status" value="1"/>
</dbReference>
<feature type="domain" description="GGDEF" evidence="5">
    <location>
        <begin position="329"/>
        <end position="459"/>
    </location>
</feature>
<dbReference type="InterPro" id="IPR050469">
    <property type="entry name" value="Diguanylate_Cyclase"/>
</dbReference>
<feature type="transmembrane region" description="Helical" evidence="4">
    <location>
        <begin position="80"/>
        <end position="98"/>
    </location>
</feature>
<feature type="transmembrane region" description="Helical" evidence="4">
    <location>
        <begin position="229"/>
        <end position="250"/>
    </location>
</feature>
<dbReference type="AlphaFoldDB" id="A0A128FH91"/>
<dbReference type="GO" id="GO:0005886">
    <property type="term" value="C:plasma membrane"/>
    <property type="evidence" value="ECO:0007669"/>
    <property type="project" value="TreeGrafter"/>
</dbReference>
<dbReference type="OrthoDB" id="9812260at2"/>
<evidence type="ECO:0000259" key="5">
    <source>
        <dbReference type="PROSITE" id="PS50887"/>
    </source>
</evidence>
<evidence type="ECO:0000256" key="1">
    <source>
        <dbReference type="ARBA" id="ARBA00001946"/>
    </source>
</evidence>
<reference evidence="7" key="1">
    <citation type="submission" date="2016-02" db="EMBL/GenBank/DDBJ databases">
        <authorList>
            <person name="Rodrigo-Torres Lidia"/>
            <person name="Arahal R.David."/>
        </authorList>
    </citation>
    <scope>NUCLEOTIDE SEQUENCE [LARGE SCALE GENOMIC DNA]</scope>
    <source>
        <strain evidence="7">CECT 8713</strain>
    </source>
</reference>
<organism evidence="6 7">
    <name type="scientific">Grimontia marina</name>
    <dbReference type="NCBI Taxonomy" id="646534"/>
    <lineage>
        <taxon>Bacteria</taxon>
        <taxon>Pseudomonadati</taxon>
        <taxon>Pseudomonadota</taxon>
        <taxon>Gammaproteobacteria</taxon>
        <taxon>Vibrionales</taxon>
        <taxon>Vibrionaceae</taxon>
        <taxon>Grimontia</taxon>
    </lineage>
</organism>
<evidence type="ECO:0000313" key="6">
    <source>
        <dbReference type="EMBL" id="CZF86159.1"/>
    </source>
</evidence>
<dbReference type="Gene3D" id="3.30.70.270">
    <property type="match status" value="1"/>
</dbReference>
<dbReference type="NCBIfam" id="TIGR00254">
    <property type="entry name" value="GGDEF"/>
    <property type="match status" value="1"/>
</dbReference>
<keyword evidence="7" id="KW-1185">Reference proteome</keyword>
<feature type="transmembrane region" description="Helical" evidence="4">
    <location>
        <begin position="118"/>
        <end position="136"/>
    </location>
</feature>
<protein>
    <recommendedName>
        <fullName evidence="2">diguanylate cyclase</fullName>
        <ecNumber evidence="2">2.7.7.65</ecNumber>
    </recommendedName>
</protein>
<dbReference type="PANTHER" id="PTHR45138">
    <property type="entry name" value="REGULATORY COMPONENTS OF SENSORY TRANSDUCTION SYSTEM"/>
    <property type="match status" value="1"/>
</dbReference>
<dbReference type="EMBL" id="FIZY01000054">
    <property type="protein sequence ID" value="CZF86159.1"/>
    <property type="molecule type" value="Genomic_DNA"/>
</dbReference>
<feature type="transmembrane region" description="Helical" evidence="4">
    <location>
        <begin position="56"/>
        <end position="74"/>
    </location>
</feature>
<comment type="cofactor">
    <cofactor evidence="1">
        <name>Mg(2+)</name>
        <dbReference type="ChEBI" id="CHEBI:18420"/>
    </cofactor>
</comment>
<keyword evidence="6" id="KW-0548">Nucleotidyltransferase</keyword>
<dbReference type="SUPFAM" id="SSF55073">
    <property type="entry name" value="Nucleotide cyclase"/>
    <property type="match status" value="1"/>
</dbReference>
<dbReference type="GO" id="GO:0043709">
    <property type="term" value="P:cell adhesion involved in single-species biofilm formation"/>
    <property type="evidence" value="ECO:0007669"/>
    <property type="project" value="TreeGrafter"/>
</dbReference>
<name>A0A128FH91_9GAMM</name>
<dbReference type="FunFam" id="3.30.70.270:FF:000001">
    <property type="entry name" value="Diguanylate cyclase domain protein"/>
    <property type="match status" value="1"/>
</dbReference>
<dbReference type="Proteomes" id="UP000073601">
    <property type="component" value="Unassembled WGS sequence"/>
</dbReference>
<proteinExistence type="predicted"/>
<dbReference type="GO" id="GO:1902201">
    <property type="term" value="P:negative regulation of bacterial-type flagellum-dependent cell motility"/>
    <property type="evidence" value="ECO:0007669"/>
    <property type="project" value="TreeGrafter"/>
</dbReference>
<dbReference type="SMART" id="SM00267">
    <property type="entry name" value="GGDEF"/>
    <property type="match status" value="1"/>
</dbReference>
<dbReference type="GO" id="GO:0052621">
    <property type="term" value="F:diguanylate cyclase activity"/>
    <property type="evidence" value="ECO:0007669"/>
    <property type="project" value="UniProtKB-EC"/>
</dbReference>
<evidence type="ECO:0000313" key="7">
    <source>
        <dbReference type="Proteomes" id="UP000073601"/>
    </source>
</evidence>
<accession>A0A128FH91</accession>
<dbReference type="PROSITE" id="PS50887">
    <property type="entry name" value="GGDEF"/>
    <property type="match status" value="1"/>
</dbReference>
<keyword evidence="6" id="KW-0808">Transferase</keyword>
<dbReference type="CDD" id="cd01949">
    <property type="entry name" value="GGDEF"/>
    <property type="match status" value="1"/>
</dbReference>
<evidence type="ECO:0000256" key="3">
    <source>
        <dbReference type="ARBA" id="ARBA00034247"/>
    </source>
</evidence>
<dbReference type="InterPro" id="IPR029787">
    <property type="entry name" value="Nucleotide_cyclase"/>
</dbReference>
<feature type="transmembrane region" description="Helical" evidence="4">
    <location>
        <begin position="262"/>
        <end position="282"/>
    </location>
</feature>
<feature type="transmembrane region" description="Helical" evidence="4">
    <location>
        <begin position="156"/>
        <end position="176"/>
    </location>
</feature>
<keyword evidence="4" id="KW-1133">Transmembrane helix</keyword>
<dbReference type="RefSeq" id="WP_062713842.1">
    <property type="nucleotide sequence ID" value="NZ_CAWRCI010000054.1"/>
</dbReference>
<sequence>MARGSTAWSAVVTLIFFLASFAGTTPFNLHDANIAQVSIASGIGMIGCLYGGIRTLFSLIFASTMAFGLAIYNWDPTASLVPALITGAIMPLACYLSAQVWKNLFSHSGVRFETLKHYVLQICILPGFLLSLVTASDSLYGGYTGEGGYFYDLYELTSTYALGILLVAPFYQLWRLEEDPFRQFSRNAILNIILYLTLTILAFVGGAPGLIFVAPVIPVILSFKGDELASLAALFGMGIIVTMIAPYNLGPFNLPNKVEGHASLLTYVLMSVITPLAIGLHVRRLNVVSRSRDKWQSKARTDQLTGLPNRYAFFPELTKQFEHASKGGKKLVVAMIDVDHFKMVNDSYGHAAGDVVLMDIALMMQEEMRDSDLLARVGGEEFAILFPGANEAQALKALERLRIRCESHISRYQEVELSVTISIGAAVFKASETKDALLGRADSLLYQAKEDGRNRTIIS</sequence>
<dbReference type="InterPro" id="IPR043128">
    <property type="entry name" value="Rev_trsase/Diguanyl_cyclase"/>
</dbReference>
<gene>
    <name evidence="6" type="primary">ycdT_4</name>
    <name evidence="6" type="ORF">GMA8713_04192</name>
</gene>
<dbReference type="EC" id="2.7.7.65" evidence="2"/>
<dbReference type="PANTHER" id="PTHR45138:SF9">
    <property type="entry name" value="DIGUANYLATE CYCLASE DGCM-RELATED"/>
    <property type="match status" value="1"/>
</dbReference>
<dbReference type="InterPro" id="IPR000160">
    <property type="entry name" value="GGDEF_dom"/>
</dbReference>
<evidence type="ECO:0000256" key="4">
    <source>
        <dbReference type="SAM" id="Phobius"/>
    </source>
</evidence>